<dbReference type="KEGG" id="rce:RC1_2658"/>
<proteinExistence type="predicted"/>
<evidence type="ECO:0000313" key="5">
    <source>
        <dbReference type="Proteomes" id="UP000001591"/>
    </source>
</evidence>
<dbReference type="PROSITE" id="PS50110">
    <property type="entry name" value="RESPONSE_REGULATORY"/>
    <property type="match status" value="1"/>
</dbReference>
<dbReference type="InterPro" id="IPR011006">
    <property type="entry name" value="CheY-like_superfamily"/>
</dbReference>
<dbReference type="RefSeq" id="WP_012567814.1">
    <property type="nucleotide sequence ID" value="NC_011420.2"/>
</dbReference>
<feature type="domain" description="Response regulatory" evidence="3">
    <location>
        <begin position="22"/>
        <end position="136"/>
    </location>
</feature>
<dbReference type="PANTHER" id="PTHR44591">
    <property type="entry name" value="STRESS RESPONSE REGULATOR PROTEIN 1"/>
    <property type="match status" value="1"/>
</dbReference>
<dbReference type="Gene3D" id="3.40.50.2300">
    <property type="match status" value="1"/>
</dbReference>
<dbReference type="AlphaFoldDB" id="B6IUV1"/>
<gene>
    <name evidence="4" type="primary">prrA</name>
    <name evidence="4" type="ordered locus">RC1_2658</name>
</gene>
<evidence type="ECO:0000313" key="4">
    <source>
        <dbReference type="EMBL" id="ACJ00033.1"/>
    </source>
</evidence>
<name>B6IUV1_RHOCS</name>
<dbReference type="GO" id="GO:0000160">
    <property type="term" value="P:phosphorelay signal transduction system"/>
    <property type="evidence" value="ECO:0007669"/>
    <property type="project" value="InterPro"/>
</dbReference>
<organism evidence="4 5">
    <name type="scientific">Rhodospirillum centenum (strain ATCC 51521 / SW)</name>
    <dbReference type="NCBI Taxonomy" id="414684"/>
    <lineage>
        <taxon>Bacteria</taxon>
        <taxon>Pseudomonadati</taxon>
        <taxon>Pseudomonadota</taxon>
        <taxon>Alphaproteobacteria</taxon>
        <taxon>Rhodospirillales</taxon>
        <taxon>Rhodospirillaceae</taxon>
        <taxon>Rhodospirillum</taxon>
    </lineage>
</organism>
<dbReference type="OrthoDB" id="7356227at2"/>
<dbReference type="EMBL" id="CP000613">
    <property type="protein sequence ID" value="ACJ00033.1"/>
    <property type="molecule type" value="Genomic_DNA"/>
</dbReference>
<dbReference type="Proteomes" id="UP000001591">
    <property type="component" value="Chromosome"/>
</dbReference>
<feature type="modified residue" description="4-aspartylphosphate" evidence="2">
    <location>
        <position position="71"/>
    </location>
</feature>
<dbReference type="eggNOG" id="COG0745">
    <property type="taxonomic scope" value="Bacteria"/>
</dbReference>
<dbReference type="STRING" id="414684.RC1_2658"/>
<dbReference type="SUPFAM" id="SSF52172">
    <property type="entry name" value="CheY-like"/>
    <property type="match status" value="1"/>
</dbReference>
<evidence type="ECO:0000256" key="2">
    <source>
        <dbReference type="PROSITE-ProRule" id="PRU00169"/>
    </source>
</evidence>
<dbReference type="SMART" id="SM00448">
    <property type="entry name" value="REC"/>
    <property type="match status" value="1"/>
</dbReference>
<dbReference type="Pfam" id="PF00072">
    <property type="entry name" value="Response_reg"/>
    <property type="match status" value="1"/>
</dbReference>
<protein>
    <submittedName>
        <fullName evidence="4">Transcriptional regulatory protein PrrA</fullName>
    </submittedName>
</protein>
<evidence type="ECO:0000256" key="1">
    <source>
        <dbReference type="ARBA" id="ARBA00022553"/>
    </source>
</evidence>
<evidence type="ECO:0000259" key="3">
    <source>
        <dbReference type="PROSITE" id="PS50110"/>
    </source>
</evidence>
<dbReference type="InterPro" id="IPR001789">
    <property type="entry name" value="Sig_transdc_resp-reg_receiver"/>
</dbReference>
<accession>B6IUV1</accession>
<sequence>MIGIDSMTGDSPATTDNAMEPHILVVDDEVVATMALERFLERRGFRVTTAFDGRQALDAHARDAADVVVTDMRMPRLGGRELIQALRGPQPELPVVVVTGFLSSDDEAAALVGPHTAVMTKPLDPEALLRTLKGLLGR</sequence>
<dbReference type="HOGENOM" id="CLU_000445_69_8_5"/>
<dbReference type="CDD" id="cd17546">
    <property type="entry name" value="REC_hyHK_CKI1_RcsC-like"/>
    <property type="match status" value="1"/>
</dbReference>
<dbReference type="PANTHER" id="PTHR44591:SF3">
    <property type="entry name" value="RESPONSE REGULATORY DOMAIN-CONTAINING PROTEIN"/>
    <property type="match status" value="1"/>
</dbReference>
<reference evidence="4 5" key="1">
    <citation type="journal article" date="2010" name="BMC Genomics">
        <title>Metabolic flexibility revealed in the genome of the cyst-forming alpha-1 proteobacterium Rhodospirillum centenum.</title>
        <authorList>
            <person name="Lu Y.K."/>
            <person name="Marden J."/>
            <person name="Han M."/>
            <person name="Swingley W.D."/>
            <person name="Mastrian S.D."/>
            <person name="Chowdhury S.R."/>
            <person name="Hao J."/>
            <person name="Helmy T."/>
            <person name="Kim S."/>
            <person name="Kurdoglu A.A."/>
            <person name="Matthies H.J."/>
            <person name="Rollo D."/>
            <person name="Stothard P."/>
            <person name="Blankenship R.E."/>
            <person name="Bauer C.E."/>
            <person name="Touchman J.W."/>
        </authorList>
    </citation>
    <scope>NUCLEOTIDE SEQUENCE [LARGE SCALE GENOMIC DNA]</scope>
    <source>
        <strain evidence="5">ATCC 51521 / SW</strain>
    </source>
</reference>
<keyword evidence="1 2" id="KW-0597">Phosphoprotein</keyword>
<dbReference type="InterPro" id="IPR050595">
    <property type="entry name" value="Bact_response_regulator"/>
</dbReference>
<keyword evidence="5" id="KW-1185">Reference proteome</keyword>